<dbReference type="Proteomes" id="UP000054047">
    <property type="component" value="Unassembled WGS sequence"/>
</dbReference>
<proteinExistence type="predicted"/>
<dbReference type="AlphaFoldDB" id="A0A0C2BUK7"/>
<dbReference type="EMBL" id="KN767454">
    <property type="protein sequence ID" value="KIH47633.1"/>
    <property type="molecule type" value="Genomic_DNA"/>
</dbReference>
<reference evidence="1 2" key="1">
    <citation type="submission" date="2013-12" db="EMBL/GenBank/DDBJ databases">
        <title>Draft genome of the parsitic nematode Ancylostoma duodenale.</title>
        <authorList>
            <person name="Mitreva M."/>
        </authorList>
    </citation>
    <scope>NUCLEOTIDE SEQUENCE [LARGE SCALE GENOMIC DNA]</scope>
    <source>
        <strain evidence="1 2">Zhejiang</strain>
    </source>
</reference>
<organism evidence="1 2">
    <name type="scientific">Ancylostoma duodenale</name>
    <dbReference type="NCBI Taxonomy" id="51022"/>
    <lineage>
        <taxon>Eukaryota</taxon>
        <taxon>Metazoa</taxon>
        <taxon>Ecdysozoa</taxon>
        <taxon>Nematoda</taxon>
        <taxon>Chromadorea</taxon>
        <taxon>Rhabditida</taxon>
        <taxon>Rhabditina</taxon>
        <taxon>Rhabditomorpha</taxon>
        <taxon>Strongyloidea</taxon>
        <taxon>Ancylostomatidae</taxon>
        <taxon>Ancylostomatinae</taxon>
        <taxon>Ancylostoma</taxon>
    </lineage>
</organism>
<name>A0A0C2BUK7_9BILA</name>
<accession>A0A0C2BUK7</accession>
<evidence type="ECO:0000313" key="2">
    <source>
        <dbReference type="Proteomes" id="UP000054047"/>
    </source>
</evidence>
<gene>
    <name evidence="1" type="ORF">ANCDUO_22302</name>
</gene>
<protein>
    <submittedName>
        <fullName evidence="1">Uncharacterized protein</fullName>
    </submittedName>
</protein>
<keyword evidence="2" id="KW-1185">Reference proteome</keyword>
<sequence>MIGTDFFSKNTQRFSFRPKMVLDLRICSST</sequence>
<evidence type="ECO:0000313" key="1">
    <source>
        <dbReference type="EMBL" id="KIH47633.1"/>
    </source>
</evidence>